<proteinExistence type="predicted"/>
<reference evidence="1 2" key="1">
    <citation type="submission" date="2021-04" db="EMBL/GenBank/DDBJ databases">
        <title>Draft Genome of Aeromonas popoffii ID682, isolated from a natural water source in Idaho.</title>
        <authorList>
            <person name="Testerman T."/>
            <person name="Graf J."/>
        </authorList>
    </citation>
    <scope>NUCLEOTIDE SEQUENCE [LARGE SCALE GENOMIC DNA]</scope>
    <source>
        <strain evidence="1 2">ID682</strain>
    </source>
</reference>
<sequence length="70" mass="8245">MKCIPSDQKATERSCFDAVRWFQKGMPFKKHSAQHGDAIARRFLDQKARHQELLSLLLYESEINKNRLIL</sequence>
<accession>A0ABS5GWG7</accession>
<gene>
    <name evidence="1" type="ORF">KAT72_21455</name>
</gene>
<evidence type="ECO:0000313" key="2">
    <source>
        <dbReference type="Proteomes" id="UP000675653"/>
    </source>
</evidence>
<comment type="caution">
    <text evidence="1">The sequence shown here is derived from an EMBL/GenBank/DDBJ whole genome shotgun (WGS) entry which is preliminary data.</text>
</comment>
<organism evidence="1 2">
    <name type="scientific">Aeromonas popoffii</name>
    <dbReference type="NCBI Taxonomy" id="70856"/>
    <lineage>
        <taxon>Bacteria</taxon>
        <taxon>Pseudomonadati</taxon>
        <taxon>Pseudomonadota</taxon>
        <taxon>Gammaproteobacteria</taxon>
        <taxon>Aeromonadales</taxon>
        <taxon>Aeromonadaceae</taxon>
        <taxon>Aeromonas</taxon>
    </lineage>
</organism>
<keyword evidence="2" id="KW-1185">Reference proteome</keyword>
<protein>
    <submittedName>
        <fullName evidence="1">Uncharacterized protein</fullName>
    </submittedName>
</protein>
<dbReference type="Proteomes" id="UP000675653">
    <property type="component" value="Unassembled WGS sequence"/>
</dbReference>
<evidence type="ECO:0000313" key="1">
    <source>
        <dbReference type="EMBL" id="MBR7631488.1"/>
    </source>
</evidence>
<dbReference type="RefSeq" id="WP_212514855.1">
    <property type="nucleotide sequence ID" value="NZ_CAWQDX010000124.1"/>
</dbReference>
<dbReference type="EMBL" id="JAGRZL010000095">
    <property type="protein sequence ID" value="MBR7631488.1"/>
    <property type="molecule type" value="Genomic_DNA"/>
</dbReference>
<name>A0ABS5GWG7_9GAMM</name>